<dbReference type="Gene3D" id="1.10.530.10">
    <property type="match status" value="1"/>
</dbReference>
<organism evidence="4 5">
    <name type="scientific">SAR92 clade bacterium</name>
    <dbReference type="NCBI Taxonomy" id="2315479"/>
    <lineage>
        <taxon>Bacteria</taxon>
        <taxon>Pseudomonadati</taxon>
        <taxon>Pseudomonadota</taxon>
        <taxon>Gammaproteobacteria</taxon>
        <taxon>Cellvibrionales</taxon>
        <taxon>Porticoccaceae</taxon>
        <taxon>SAR92 clade</taxon>
    </lineage>
</organism>
<dbReference type="PANTHER" id="PTHR30163">
    <property type="entry name" value="MEMBRANE-BOUND LYTIC MUREIN TRANSGLYCOSYLASE B"/>
    <property type="match status" value="1"/>
</dbReference>
<sequence length="340" mass="39146">MKYIFLIILSTVILTSHKTSADYSAHEYAGPFIDSMVKEHQFERQDVIRWLTEAKRQESIIKAMSRPAEKAKPWHEYRKIFVTDTRISRGKKFWLENKDTLERAEKEFGVDPAIIVSIIGVETNYGRNVGSYRVIDALTTLAFDYYTQNDKRESRRKFFTVQLEHLLLLAREQNKDPLDLKGSYAGAMGWGQFMPNSYRNFAVDYDNDEFADIWTNPTDAIGSVANYFTEHGWVTGAPVATKAHIKAAVDGKNLNKMKRPTETIADLTAQGFVPVDRFPADTAAFPMRLKAKYNDEYWLGLHNFYVIGRYNPRVKYAMAVFQLSQQIRHSMCSEPESCES</sequence>
<dbReference type="Gene3D" id="1.10.8.350">
    <property type="entry name" value="Bacterial muramidase"/>
    <property type="match status" value="1"/>
</dbReference>
<gene>
    <name evidence="4" type="primary">mltB</name>
    <name evidence="4" type="ORF">EVB03_02835</name>
</gene>
<keyword evidence="2" id="KW-0732">Signal</keyword>
<evidence type="ECO:0000256" key="2">
    <source>
        <dbReference type="SAM" id="SignalP"/>
    </source>
</evidence>
<dbReference type="InterPro" id="IPR011757">
    <property type="entry name" value="Lytic_transglycosylase_MltB"/>
</dbReference>
<dbReference type="SUPFAM" id="SSF53955">
    <property type="entry name" value="Lysozyme-like"/>
    <property type="match status" value="1"/>
</dbReference>
<dbReference type="Pfam" id="PF13406">
    <property type="entry name" value="SLT_2"/>
    <property type="match status" value="1"/>
</dbReference>
<dbReference type="InterPro" id="IPR023346">
    <property type="entry name" value="Lysozyme-like_dom_sf"/>
</dbReference>
<protein>
    <submittedName>
        <fullName evidence="4">Lytic murein transglycosylase B</fullName>
    </submittedName>
</protein>
<feature type="domain" description="Transglycosylase SLT" evidence="3">
    <location>
        <begin position="29"/>
        <end position="325"/>
    </location>
</feature>
<dbReference type="PANTHER" id="PTHR30163:SF9">
    <property type="entry name" value="MEMBRANE-BOUND LYTIC MUREIN TRANSGLYCOSYLASE B"/>
    <property type="match status" value="1"/>
</dbReference>
<dbReference type="InterPro" id="IPR043426">
    <property type="entry name" value="MltB-like"/>
</dbReference>
<evidence type="ECO:0000313" key="4">
    <source>
        <dbReference type="EMBL" id="RZO20663.1"/>
    </source>
</evidence>
<dbReference type="CDD" id="cd13399">
    <property type="entry name" value="Slt35-like"/>
    <property type="match status" value="1"/>
</dbReference>
<feature type="active site" evidence="1">
    <location>
        <position position="122"/>
    </location>
</feature>
<accession>A0A520MHH6</accession>
<proteinExistence type="predicted"/>
<evidence type="ECO:0000313" key="5">
    <source>
        <dbReference type="Proteomes" id="UP000315889"/>
    </source>
</evidence>
<dbReference type="AlphaFoldDB" id="A0A520MHH6"/>
<dbReference type="EMBL" id="SHBP01000003">
    <property type="protein sequence ID" value="RZO20663.1"/>
    <property type="molecule type" value="Genomic_DNA"/>
</dbReference>
<name>A0A520MHH6_9GAMM</name>
<dbReference type="Proteomes" id="UP000315889">
    <property type="component" value="Unassembled WGS sequence"/>
</dbReference>
<evidence type="ECO:0000259" key="3">
    <source>
        <dbReference type="Pfam" id="PF13406"/>
    </source>
</evidence>
<reference evidence="4 5" key="1">
    <citation type="submission" date="2019-02" db="EMBL/GenBank/DDBJ databases">
        <title>Prokaryotic population dynamics and viral predation in marine succession experiment using metagenomics: the confinement effect.</title>
        <authorList>
            <person name="Haro-Moreno J.M."/>
            <person name="Rodriguez-Valera F."/>
            <person name="Lopez-Perez M."/>
        </authorList>
    </citation>
    <scope>NUCLEOTIDE SEQUENCE [LARGE SCALE GENOMIC DNA]</scope>
    <source>
        <strain evidence="4">MED-G170</strain>
    </source>
</reference>
<dbReference type="FunFam" id="1.10.8.350:FF:000001">
    <property type="entry name" value="Lytic murein transglycosylase B"/>
    <property type="match status" value="1"/>
</dbReference>
<dbReference type="NCBIfam" id="TIGR02282">
    <property type="entry name" value="MltB"/>
    <property type="match status" value="1"/>
</dbReference>
<feature type="signal peptide" evidence="2">
    <location>
        <begin position="1"/>
        <end position="21"/>
    </location>
</feature>
<dbReference type="GO" id="GO:0009253">
    <property type="term" value="P:peptidoglycan catabolic process"/>
    <property type="evidence" value="ECO:0007669"/>
    <property type="project" value="TreeGrafter"/>
</dbReference>
<dbReference type="GO" id="GO:0008933">
    <property type="term" value="F:peptidoglycan lytic transglycosylase activity"/>
    <property type="evidence" value="ECO:0007669"/>
    <property type="project" value="TreeGrafter"/>
</dbReference>
<comment type="caution">
    <text evidence="4">The sequence shown here is derived from an EMBL/GenBank/DDBJ whole genome shotgun (WGS) entry which is preliminary data.</text>
</comment>
<evidence type="ECO:0000256" key="1">
    <source>
        <dbReference type="PIRSR" id="PIRSR611757-1"/>
    </source>
</evidence>
<feature type="chain" id="PRO_5021885273" evidence="2">
    <location>
        <begin position="22"/>
        <end position="340"/>
    </location>
</feature>
<dbReference type="InterPro" id="IPR031304">
    <property type="entry name" value="SLT_2"/>
</dbReference>